<dbReference type="InterPro" id="IPR036051">
    <property type="entry name" value="KRAB_dom_sf"/>
</dbReference>
<dbReference type="Pfam" id="PF13465">
    <property type="entry name" value="zf-H2C2_2"/>
    <property type="match status" value="1"/>
</dbReference>
<evidence type="ECO:0000256" key="1">
    <source>
        <dbReference type="ARBA" id="ARBA00004123"/>
    </source>
</evidence>
<name>A0A9L0JT95_EQUAS</name>
<proteinExistence type="inferred from homology"/>
<keyword evidence="6" id="KW-0862">Zinc</keyword>
<feature type="domain" description="C2H2-type" evidence="12">
    <location>
        <begin position="266"/>
        <end position="293"/>
    </location>
</feature>
<evidence type="ECO:0000256" key="8">
    <source>
        <dbReference type="ARBA" id="ARBA00023125"/>
    </source>
</evidence>
<dbReference type="Proteomes" id="UP000694387">
    <property type="component" value="Chromosome 13"/>
</dbReference>
<evidence type="ECO:0000256" key="3">
    <source>
        <dbReference type="ARBA" id="ARBA00022723"/>
    </source>
</evidence>
<keyword evidence="4" id="KW-0677">Repeat</keyword>
<dbReference type="InterPro" id="IPR050826">
    <property type="entry name" value="Krueppel_C2H2_ZnFinger"/>
</dbReference>
<dbReference type="FunFam" id="3.30.160.60:FF:000380">
    <property type="entry name" value="zinc finger protein 2 isoform X2"/>
    <property type="match status" value="1"/>
</dbReference>
<keyword evidence="9" id="KW-0804">Transcription</keyword>
<evidence type="ECO:0000256" key="9">
    <source>
        <dbReference type="ARBA" id="ARBA00023163"/>
    </source>
</evidence>
<dbReference type="GeneTree" id="ENSGT00940000154488"/>
<dbReference type="SUPFAM" id="SSF109640">
    <property type="entry name" value="KRAB domain (Kruppel-associated box)"/>
    <property type="match status" value="1"/>
</dbReference>
<dbReference type="InterPro" id="IPR036236">
    <property type="entry name" value="Znf_C2H2_sf"/>
</dbReference>
<keyword evidence="5 11" id="KW-0863">Zinc-finger</keyword>
<evidence type="ECO:0000256" key="2">
    <source>
        <dbReference type="ARBA" id="ARBA00006991"/>
    </source>
</evidence>
<evidence type="ECO:0000313" key="13">
    <source>
        <dbReference type="Ensembl" id="ENSEASP00005056531.1"/>
    </source>
</evidence>
<evidence type="ECO:0000256" key="5">
    <source>
        <dbReference type="ARBA" id="ARBA00022771"/>
    </source>
</evidence>
<accession>A0A9L0JT95</accession>
<keyword evidence="7" id="KW-0805">Transcription regulation</keyword>
<keyword evidence="8" id="KW-0238">DNA-binding</keyword>
<feature type="domain" description="C2H2-type" evidence="12">
    <location>
        <begin position="238"/>
        <end position="265"/>
    </location>
</feature>
<comment type="subcellular location">
    <subcellularLocation>
        <location evidence="1">Nucleus</location>
    </subcellularLocation>
</comment>
<keyword evidence="3" id="KW-0479">Metal-binding</keyword>
<keyword evidence="10" id="KW-0539">Nucleus</keyword>
<dbReference type="InterPro" id="IPR013087">
    <property type="entry name" value="Znf_C2H2_type"/>
</dbReference>
<dbReference type="SMART" id="SM00355">
    <property type="entry name" value="ZnF_C2H2"/>
    <property type="match status" value="5"/>
</dbReference>
<dbReference type="FunFam" id="3.30.160.60:FF:004137">
    <property type="match status" value="1"/>
</dbReference>
<keyword evidence="14" id="KW-1185">Reference proteome</keyword>
<evidence type="ECO:0000256" key="10">
    <source>
        <dbReference type="ARBA" id="ARBA00023242"/>
    </source>
</evidence>
<organism evidence="13 14">
    <name type="scientific">Equus asinus</name>
    <name type="common">Donkey</name>
    <name type="synonym">Equus africanus asinus</name>
    <dbReference type="NCBI Taxonomy" id="9793"/>
    <lineage>
        <taxon>Eukaryota</taxon>
        <taxon>Metazoa</taxon>
        <taxon>Chordata</taxon>
        <taxon>Craniata</taxon>
        <taxon>Vertebrata</taxon>
        <taxon>Euteleostomi</taxon>
        <taxon>Mammalia</taxon>
        <taxon>Eutheria</taxon>
        <taxon>Laurasiatheria</taxon>
        <taxon>Perissodactyla</taxon>
        <taxon>Equidae</taxon>
        <taxon>Equus</taxon>
    </lineage>
</organism>
<reference evidence="13 14" key="1">
    <citation type="journal article" date="2020" name="Nat. Commun.">
        <title>Donkey genomes provide new insights into domestication and selection for coat color.</title>
        <authorList>
            <person name="Wang"/>
            <person name="C."/>
            <person name="Li"/>
            <person name="H."/>
            <person name="Guo"/>
            <person name="Y."/>
            <person name="Huang"/>
            <person name="J."/>
            <person name="Sun"/>
            <person name="Y."/>
            <person name="Min"/>
            <person name="J."/>
            <person name="Wang"/>
            <person name="J."/>
            <person name="Fang"/>
            <person name="X."/>
            <person name="Zhao"/>
            <person name="Z."/>
            <person name="Wang"/>
            <person name="S."/>
            <person name="Zhang"/>
            <person name="Y."/>
            <person name="Liu"/>
            <person name="Q."/>
            <person name="Jiang"/>
            <person name="Q."/>
            <person name="Wang"/>
            <person name="X."/>
            <person name="Guo"/>
            <person name="Y."/>
            <person name="Yang"/>
            <person name="C."/>
            <person name="Wang"/>
            <person name="Y."/>
            <person name="Tian"/>
            <person name="F."/>
            <person name="Zhuang"/>
            <person name="G."/>
            <person name="Fan"/>
            <person name="Y."/>
            <person name="Gao"/>
            <person name="Q."/>
            <person name="Li"/>
            <person name="Y."/>
            <person name="Ju"/>
            <person name="Z."/>
            <person name="Li"/>
            <person name="J."/>
            <person name="Li"/>
            <person name="R."/>
            <person name="Hou"/>
            <person name="M."/>
            <person name="Yang"/>
            <person name="G."/>
            <person name="Liu"/>
            <person name="G."/>
            <person name="Liu"/>
            <person name="W."/>
            <person name="Guo"/>
            <person name="J."/>
            <person name="Pan"/>
            <person name="S."/>
            <person name="Fan"/>
            <person name="G."/>
            <person name="Zhang"/>
            <person name="W."/>
            <person name="Zhang"/>
            <person name="R."/>
            <person name="Yu"/>
            <person name="J."/>
            <person name="Zhang"/>
            <person name="X."/>
            <person name="Yin"/>
            <person name="Q."/>
            <person name="Ji"/>
            <person name="C."/>
            <person name="Jin"/>
            <person name="Y."/>
            <person name="Yue"/>
            <person name="G."/>
            <person name="Liu"/>
            <person name="M."/>
            <person name="Xu"/>
            <person name="J."/>
            <person name="Liu"/>
            <person name="S."/>
            <person name="Jordana"/>
            <person name="J."/>
            <person name="Noce"/>
            <person name="A."/>
            <person name="Amills"/>
            <person name="M."/>
            <person name="Wu"/>
            <person name="D.D."/>
            <person name="Li"/>
            <person name="S."/>
            <person name="Zhou"/>
            <person name="X. and Zhong"/>
            <person name="J."/>
        </authorList>
    </citation>
    <scope>NUCLEOTIDE SEQUENCE [LARGE SCALE GENOMIC DNA]</scope>
</reference>
<dbReference type="AlphaFoldDB" id="A0A9L0JT95"/>
<dbReference type="PANTHER" id="PTHR24377">
    <property type="entry name" value="IP01015P-RELATED"/>
    <property type="match status" value="1"/>
</dbReference>
<dbReference type="GO" id="GO:0006355">
    <property type="term" value="P:regulation of DNA-templated transcription"/>
    <property type="evidence" value="ECO:0007669"/>
    <property type="project" value="InterPro"/>
</dbReference>
<evidence type="ECO:0000259" key="12">
    <source>
        <dbReference type="PROSITE" id="PS50157"/>
    </source>
</evidence>
<dbReference type="FunFam" id="3.30.160.60:FF:000914">
    <property type="entry name" value="Zinc finger protein 16"/>
    <property type="match status" value="1"/>
</dbReference>
<dbReference type="FunFam" id="3.30.160.60:FF:002254">
    <property type="entry name" value="Zinc finger protein 540"/>
    <property type="match status" value="1"/>
</dbReference>
<dbReference type="PROSITE" id="PS00028">
    <property type="entry name" value="ZINC_FINGER_C2H2_1"/>
    <property type="match status" value="5"/>
</dbReference>
<evidence type="ECO:0000256" key="11">
    <source>
        <dbReference type="PROSITE-ProRule" id="PRU00042"/>
    </source>
</evidence>
<dbReference type="Gene3D" id="3.30.160.60">
    <property type="entry name" value="Classic Zinc Finger"/>
    <property type="match status" value="6"/>
</dbReference>
<sequence>MESTVELLPVEFQELVTVKDEEMDFAHVEVDQLNSAQRNMGLDLKVESCGSLVFWDSESIPETKVSLSKQEVYEVSSERELVIERLKKDDSWDPRLIEAWECEGTLERQKRNQKKDLRQVIIKHKKTPMEDCSDMGEKSSPIKHQKVYSVKKPWKCNECGKSFGYYSAFILHQRIHTGEKPYVCNECGKAFNQSTYLIQHHRIHTGEKPYKCKECGKAFNDTSSLLKHQRVHTGEKPYGCKECGRAFSDRSGLAQHQRTHTGEKPYECSECGKAFSYCSALIQHQGTHTGEKPYKCNECGKAFSDRSA</sequence>
<dbReference type="SUPFAM" id="SSF57667">
    <property type="entry name" value="beta-beta-alpha zinc fingers"/>
    <property type="match status" value="3"/>
</dbReference>
<dbReference type="PROSITE" id="PS50157">
    <property type="entry name" value="ZINC_FINGER_C2H2_2"/>
    <property type="match status" value="6"/>
</dbReference>
<reference evidence="13" key="3">
    <citation type="submission" date="2025-09" db="UniProtKB">
        <authorList>
            <consortium name="Ensembl"/>
        </authorList>
    </citation>
    <scope>IDENTIFICATION</scope>
</reference>
<feature type="domain" description="C2H2-type" evidence="12">
    <location>
        <begin position="154"/>
        <end position="181"/>
    </location>
</feature>
<evidence type="ECO:0000313" key="14">
    <source>
        <dbReference type="Proteomes" id="UP000694387"/>
    </source>
</evidence>
<comment type="similarity">
    <text evidence="2">Belongs to the krueppel C2H2-type zinc-finger protein family.</text>
</comment>
<evidence type="ECO:0000256" key="4">
    <source>
        <dbReference type="ARBA" id="ARBA00022737"/>
    </source>
</evidence>
<protein>
    <recommendedName>
        <fullName evidence="12">C2H2-type domain-containing protein</fullName>
    </recommendedName>
</protein>
<dbReference type="GO" id="GO:0003677">
    <property type="term" value="F:DNA binding"/>
    <property type="evidence" value="ECO:0007669"/>
    <property type="project" value="UniProtKB-KW"/>
</dbReference>
<reference evidence="13" key="2">
    <citation type="submission" date="2025-08" db="UniProtKB">
        <authorList>
            <consortium name="Ensembl"/>
        </authorList>
    </citation>
    <scope>IDENTIFICATION</scope>
</reference>
<feature type="domain" description="C2H2-type" evidence="12">
    <location>
        <begin position="294"/>
        <end position="308"/>
    </location>
</feature>
<evidence type="ECO:0000256" key="6">
    <source>
        <dbReference type="ARBA" id="ARBA00022833"/>
    </source>
</evidence>
<feature type="domain" description="C2H2-type" evidence="12">
    <location>
        <begin position="182"/>
        <end position="209"/>
    </location>
</feature>
<dbReference type="GO" id="GO:0005634">
    <property type="term" value="C:nucleus"/>
    <property type="evidence" value="ECO:0007669"/>
    <property type="project" value="UniProtKB-SubCell"/>
</dbReference>
<evidence type="ECO:0000256" key="7">
    <source>
        <dbReference type="ARBA" id="ARBA00023015"/>
    </source>
</evidence>
<dbReference type="Ensembl" id="ENSEAST00005064722.1">
    <property type="protein sequence ID" value="ENSEASP00005056531.1"/>
    <property type="gene ID" value="ENSEASG00005026319.1"/>
</dbReference>
<dbReference type="FunFam" id="3.30.160.60:FF:000027">
    <property type="entry name" value="zinc finger protein 3 homolog"/>
    <property type="match status" value="1"/>
</dbReference>
<feature type="domain" description="C2H2-type" evidence="12">
    <location>
        <begin position="210"/>
        <end position="237"/>
    </location>
</feature>
<dbReference type="GO" id="GO:0008270">
    <property type="term" value="F:zinc ion binding"/>
    <property type="evidence" value="ECO:0007669"/>
    <property type="project" value="UniProtKB-KW"/>
</dbReference>
<dbReference type="FunFam" id="3.30.160.60:FF:000794">
    <property type="entry name" value="zinc finger protein 2 isoform X2"/>
    <property type="match status" value="1"/>
</dbReference>
<dbReference type="Pfam" id="PF00096">
    <property type="entry name" value="zf-C2H2"/>
    <property type="match status" value="3"/>
</dbReference>